<evidence type="ECO:0000313" key="8">
    <source>
        <dbReference type="EMBL" id="EWS81640.1"/>
    </source>
</evidence>
<dbReference type="Pfam" id="PF07730">
    <property type="entry name" value="HisKA_3"/>
    <property type="match status" value="1"/>
</dbReference>
<dbReference type="GO" id="GO:0046983">
    <property type="term" value="F:protein dimerization activity"/>
    <property type="evidence" value="ECO:0007669"/>
    <property type="project" value="InterPro"/>
</dbReference>
<dbReference type="eggNOG" id="COG4585">
    <property type="taxonomic scope" value="Bacteria"/>
</dbReference>
<evidence type="ECO:0000256" key="6">
    <source>
        <dbReference type="SAM" id="Phobius"/>
    </source>
</evidence>
<keyword evidence="1" id="KW-0808">Transferase</keyword>
<dbReference type="OrthoDB" id="5241784at2"/>
<feature type="transmembrane region" description="Helical" evidence="6">
    <location>
        <begin position="39"/>
        <end position="59"/>
    </location>
</feature>
<dbReference type="PANTHER" id="PTHR24421">
    <property type="entry name" value="NITRATE/NITRITE SENSOR PROTEIN NARX-RELATED"/>
    <property type="match status" value="1"/>
</dbReference>
<keyword evidence="9" id="KW-1185">Reference proteome</keyword>
<protein>
    <submittedName>
        <fullName evidence="8">Histidine kinase</fullName>
    </submittedName>
</protein>
<evidence type="ECO:0000256" key="2">
    <source>
        <dbReference type="ARBA" id="ARBA00022777"/>
    </source>
</evidence>
<evidence type="ECO:0000259" key="7">
    <source>
        <dbReference type="Pfam" id="PF07730"/>
    </source>
</evidence>
<dbReference type="STRING" id="396014.BF93_15855"/>
<feature type="compositionally biased region" description="Pro residues" evidence="5">
    <location>
        <begin position="1"/>
        <end position="14"/>
    </location>
</feature>
<keyword evidence="6" id="KW-0472">Membrane</keyword>
<keyword evidence="6" id="KW-1133">Transmembrane helix</keyword>
<proteinExistence type="predicted"/>
<organism evidence="8 9">
    <name type="scientific">Brachybacterium phenoliresistens</name>
    <dbReference type="NCBI Taxonomy" id="396014"/>
    <lineage>
        <taxon>Bacteria</taxon>
        <taxon>Bacillati</taxon>
        <taxon>Actinomycetota</taxon>
        <taxon>Actinomycetes</taxon>
        <taxon>Micrococcales</taxon>
        <taxon>Dermabacteraceae</taxon>
        <taxon>Brachybacterium</taxon>
    </lineage>
</organism>
<keyword evidence="2 8" id="KW-0418">Kinase</keyword>
<feature type="transmembrane region" description="Helical" evidence="6">
    <location>
        <begin position="71"/>
        <end position="95"/>
    </location>
</feature>
<keyword evidence="3" id="KW-0902">Two-component regulatory system</keyword>
<name>Z9JTE4_9MICO</name>
<comment type="caution">
    <text evidence="8">The sequence shown here is derived from an EMBL/GenBank/DDBJ whole genome shotgun (WGS) entry which is preliminary data.</text>
</comment>
<dbReference type="Proteomes" id="UP000023067">
    <property type="component" value="Unassembled WGS sequence"/>
</dbReference>
<dbReference type="InterPro" id="IPR011712">
    <property type="entry name" value="Sig_transdc_His_kin_sub3_dim/P"/>
</dbReference>
<evidence type="ECO:0000256" key="1">
    <source>
        <dbReference type="ARBA" id="ARBA00022679"/>
    </source>
</evidence>
<evidence type="ECO:0000256" key="4">
    <source>
        <dbReference type="SAM" id="Coils"/>
    </source>
</evidence>
<feature type="transmembrane region" description="Helical" evidence="6">
    <location>
        <begin position="165"/>
        <end position="182"/>
    </location>
</feature>
<dbReference type="PATRIC" id="fig|396014.3.peg.1516"/>
<keyword evidence="6" id="KW-0812">Transmembrane</keyword>
<dbReference type="Gene3D" id="1.20.5.1930">
    <property type="match status" value="1"/>
</dbReference>
<reference evidence="8 9" key="1">
    <citation type="submission" date="2014-02" db="EMBL/GenBank/DDBJ databases">
        <title>Genome sequence of Brachybacterium phenoliresistens strain W13A50.</title>
        <authorList>
            <person name="Wang X."/>
        </authorList>
    </citation>
    <scope>NUCLEOTIDE SEQUENCE [LARGE SCALE GENOMIC DNA]</scope>
    <source>
        <strain evidence="8 9">W13A50</strain>
    </source>
</reference>
<evidence type="ECO:0000256" key="5">
    <source>
        <dbReference type="SAM" id="MobiDB-lite"/>
    </source>
</evidence>
<dbReference type="PANTHER" id="PTHR24421:SF63">
    <property type="entry name" value="SENSOR HISTIDINE KINASE DESK"/>
    <property type="match status" value="1"/>
</dbReference>
<dbReference type="InterPro" id="IPR036890">
    <property type="entry name" value="HATPase_C_sf"/>
</dbReference>
<dbReference type="HOGENOM" id="CLU_000445_20_8_11"/>
<keyword evidence="4" id="KW-0175">Coiled coil</keyword>
<feature type="transmembrane region" description="Helical" evidence="6">
    <location>
        <begin position="189"/>
        <end position="211"/>
    </location>
</feature>
<sequence>MTGPATTPPSPASGPEPADVTGAAPAPSVARPWAVFRHYTVWSLVVLAALLPPMCASLLQDEPLLRGTLGALPTTLLLLQSVCSAVATLLIVRAWDAADPAPMGEDDLPRLGVIRAGRMVLVLPLLPLLAAAALAAIPGPGHLHTLVAVLAGFVLVQAIRLPWTWGLAAAAATALAGNLLGLDRAEASMVFALLAGLVVAGRSSLWLAALVRELEQARVAQAELAVAEERLRFARDLHDVTGRDLSVIAVKAELASQLIERGDPRAAQHGREVAQIARSSLSQMRALVRGYREADLAAELRGTLSLLRSAGIDAEVRGEAADLPPAAARSAAWVLREAGTNILRHAQPRWVRIDLGPTSLTIENDGAGDAPLPDRGIGLRGLAERLAPDGTLETALDRGVYRLTARFGAPPAAEPEDPA</sequence>
<evidence type="ECO:0000313" key="9">
    <source>
        <dbReference type="Proteomes" id="UP000023067"/>
    </source>
</evidence>
<dbReference type="GO" id="GO:0016020">
    <property type="term" value="C:membrane"/>
    <property type="evidence" value="ECO:0007669"/>
    <property type="project" value="InterPro"/>
</dbReference>
<dbReference type="Gene3D" id="3.30.565.10">
    <property type="entry name" value="Histidine kinase-like ATPase, C-terminal domain"/>
    <property type="match status" value="1"/>
</dbReference>
<feature type="transmembrane region" description="Helical" evidence="6">
    <location>
        <begin position="115"/>
        <end position="136"/>
    </location>
</feature>
<gene>
    <name evidence="8" type="ORF">BF93_15855</name>
</gene>
<evidence type="ECO:0000256" key="3">
    <source>
        <dbReference type="ARBA" id="ARBA00023012"/>
    </source>
</evidence>
<feature type="region of interest" description="Disordered" evidence="5">
    <location>
        <begin position="1"/>
        <end position="23"/>
    </location>
</feature>
<dbReference type="RefSeq" id="WP_051486670.1">
    <property type="nucleotide sequence ID" value="NZ_KK069991.1"/>
</dbReference>
<dbReference type="AlphaFoldDB" id="Z9JTE4"/>
<accession>Z9JTE4</accession>
<dbReference type="EMBL" id="JDYK01000006">
    <property type="protein sequence ID" value="EWS81640.1"/>
    <property type="molecule type" value="Genomic_DNA"/>
</dbReference>
<dbReference type="InterPro" id="IPR050482">
    <property type="entry name" value="Sensor_HK_TwoCompSys"/>
</dbReference>
<feature type="coiled-coil region" evidence="4">
    <location>
        <begin position="210"/>
        <end position="237"/>
    </location>
</feature>
<dbReference type="GO" id="GO:0000155">
    <property type="term" value="F:phosphorelay sensor kinase activity"/>
    <property type="evidence" value="ECO:0007669"/>
    <property type="project" value="InterPro"/>
</dbReference>
<feature type="domain" description="Signal transduction histidine kinase subgroup 3 dimerisation and phosphoacceptor" evidence="7">
    <location>
        <begin position="229"/>
        <end position="296"/>
    </location>
</feature>